<dbReference type="EMBL" id="CM004471">
    <property type="protein sequence ID" value="OCT86435.1"/>
    <property type="molecule type" value="Genomic_DNA"/>
</dbReference>
<dbReference type="AlphaFoldDB" id="A0A974HQD9"/>
<proteinExistence type="predicted"/>
<reference evidence="2" key="1">
    <citation type="journal article" date="2016" name="Nature">
        <title>Genome evolution in the allotetraploid frog Xenopus laevis.</title>
        <authorList>
            <person name="Session A.M."/>
            <person name="Uno Y."/>
            <person name="Kwon T."/>
            <person name="Chapman J.A."/>
            <person name="Toyoda A."/>
            <person name="Takahashi S."/>
            <person name="Fukui A."/>
            <person name="Hikosaka A."/>
            <person name="Suzuki A."/>
            <person name="Kondo M."/>
            <person name="van Heeringen S.J."/>
            <person name="Quigley I."/>
            <person name="Heinz S."/>
            <person name="Ogino H."/>
            <person name="Ochi H."/>
            <person name="Hellsten U."/>
            <person name="Lyons J.B."/>
            <person name="Simakov O."/>
            <person name="Putnam N."/>
            <person name="Stites J."/>
            <person name="Kuroki Y."/>
            <person name="Tanaka T."/>
            <person name="Michiue T."/>
            <person name="Watanabe M."/>
            <person name="Bogdanovic O."/>
            <person name="Lister R."/>
            <person name="Georgiou G."/>
            <person name="Paranjpe S.S."/>
            <person name="van Kruijsbergen I."/>
            <person name="Shu S."/>
            <person name="Carlson J."/>
            <person name="Kinoshita T."/>
            <person name="Ohta Y."/>
            <person name="Mawaribuchi S."/>
            <person name="Jenkins J."/>
            <person name="Grimwood J."/>
            <person name="Schmutz J."/>
            <person name="Mitros T."/>
            <person name="Mozaffari S.V."/>
            <person name="Suzuki Y."/>
            <person name="Haramoto Y."/>
            <person name="Yamamoto T.S."/>
            <person name="Takagi C."/>
            <person name="Heald R."/>
            <person name="Miller K."/>
            <person name="Haudenschild C."/>
            <person name="Kitzman J."/>
            <person name="Nakayama T."/>
            <person name="Izutsu Y."/>
            <person name="Robert J."/>
            <person name="Fortriede J."/>
            <person name="Burns K."/>
            <person name="Lotay V."/>
            <person name="Karimi K."/>
            <person name="Yasuoka Y."/>
            <person name="Dichmann D.S."/>
            <person name="Flajnik M.F."/>
            <person name="Houston D.W."/>
            <person name="Shendure J."/>
            <person name="DuPasquier L."/>
            <person name="Vize P.D."/>
            <person name="Zorn A.M."/>
            <person name="Ito M."/>
            <person name="Marcotte E.M."/>
            <person name="Wallingford J.B."/>
            <person name="Ito Y."/>
            <person name="Asashima M."/>
            <person name="Ueno N."/>
            <person name="Matsuda Y."/>
            <person name="Veenstra G.J."/>
            <person name="Fujiyama A."/>
            <person name="Harland R.M."/>
            <person name="Taira M."/>
            <person name="Rokhsar D.S."/>
        </authorList>
    </citation>
    <scope>NUCLEOTIDE SEQUENCE [LARGE SCALE GENOMIC DNA]</scope>
    <source>
        <strain evidence="2">J</strain>
    </source>
</reference>
<evidence type="ECO:0000313" key="2">
    <source>
        <dbReference type="Proteomes" id="UP000694892"/>
    </source>
</evidence>
<accession>A0A974HQD9</accession>
<name>A0A974HQD9_XENLA</name>
<evidence type="ECO:0000313" key="1">
    <source>
        <dbReference type="EMBL" id="OCT86435.1"/>
    </source>
</evidence>
<organism evidence="1 2">
    <name type="scientific">Xenopus laevis</name>
    <name type="common">African clawed frog</name>
    <dbReference type="NCBI Taxonomy" id="8355"/>
    <lineage>
        <taxon>Eukaryota</taxon>
        <taxon>Metazoa</taxon>
        <taxon>Chordata</taxon>
        <taxon>Craniata</taxon>
        <taxon>Vertebrata</taxon>
        <taxon>Euteleostomi</taxon>
        <taxon>Amphibia</taxon>
        <taxon>Batrachia</taxon>
        <taxon>Anura</taxon>
        <taxon>Pipoidea</taxon>
        <taxon>Pipidae</taxon>
        <taxon>Xenopodinae</taxon>
        <taxon>Xenopus</taxon>
        <taxon>Xenopus</taxon>
    </lineage>
</organism>
<sequence>MDVRLLGKAVLLGSRSGCTQLKLTLKQILELWECSYIVEVWLHADILPLLNSTTNPLLTVTDTMLSGATHVQGIIKL</sequence>
<gene>
    <name evidence="1" type="ORF">XELAEV_18020119mg</name>
</gene>
<dbReference type="Proteomes" id="UP000694892">
    <property type="component" value="Chromosome 3S"/>
</dbReference>
<protein>
    <submittedName>
        <fullName evidence="1">Uncharacterized protein</fullName>
    </submittedName>
</protein>